<accession>A0A2T2N5S4</accession>
<dbReference type="GO" id="GO:0005524">
    <property type="term" value="F:ATP binding"/>
    <property type="evidence" value="ECO:0007669"/>
    <property type="project" value="InterPro"/>
</dbReference>
<dbReference type="PROSITE" id="PS50011">
    <property type="entry name" value="PROTEIN_KINASE_DOM"/>
    <property type="match status" value="1"/>
</dbReference>
<feature type="domain" description="Protein kinase" evidence="1">
    <location>
        <begin position="322"/>
        <end position="669"/>
    </location>
</feature>
<evidence type="ECO:0000259" key="1">
    <source>
        <dbReference type="PROSITE" id="PS50011"/>
    </source>
</evidence>
<dbReference type="PANTHER" id="PTHR37542:SF3">
    <property type="entry name" value="PRION-INHIBITION AND PROPAGATION HELO DOMAIN-CONTAINING PROTEIN"/>
    <property type="match status" value="1"/>
</dbReference>
<evidence type="ECO:0000313" key="2">
    <source>
        <dbReference type="EMBL" id="PSN60378.1"/>
    </source>
</evidence>
<dbReference type="STRING" id="1448308.A0A2T2N5S4"/>
<name>A0A2T2N5S4_CORCC</name>
<dbReference type="GO" id="GO:0004672">
    <property type="term" value="F:protein kinase activity"/>
    <property type="evidence" value="ECO:0007669"/>
    <property type="project" value="InterPro"/>
</dbReference>
<reference evidence="2 3" key="1">
    <citation type="journal article" date="2018" name="Front. Microbiol.">
        <title>Genome-Wide Analysis of Corynespora cassiicola Leaf Fall Disease Putative Effectors.</title>
        <authorList>
            <person name="Lopez D."/>
            <person name="Ribeiro S."/>
            <person name="Label P."/>
            <person name="Fumanal B."/>
            <person name="Venisse J.S."/>
            <person name="Kohler A."/>
            <person name="de Oliveira R.R."/>
            <person name="Labutti K."/>
            <person name="Lipzen A."/>
            <person name="Lail K."/>
            <person name="Bauer D."/>
            <person name="Ohm R.A."/>
            <person name="Barry K.W."/>
            <person name="Spatafora J."/>
            <person name="Grigoriev I.V."/>
            <person name="Martin F.M."/>
            <person name="Pujade-Renaud V."/>
        </authorList>
    </citation>
    <scope>NUCLEOTIDE SEQUENCE [LARGE SCALE GENOMIC DNA]</scope>
    <source>
        <strain evidence="2 3">Philippines</strain>
    </source>
</reference>
<sequence>MGSNRHAYAKKWLLSLMNSRSRKEVFQLSIIRDTVLSLMARPNGQRTYNIGSVYSLTHIHFRERSGGPTLIWSDIQTSCFDALGDVLLILDCCNATLFTKGEKLGGKFEVLAACAKNLETPIPGEGSFTWALLKILSSQDMNVGLRVTKLSELVEEHTRETPFCRSIGSDDPTSIHLKRLMPPSDPRFKKKPAGYILFRASLTDDLDGIQISDWLKTNAPRNVSAVNIEAIVLKARRLQKNLDHQAFPRDSTFRKFSKSAQEEILRQLQYLDTRMATAMQNARNPDTDGNSEAIRETLSSIQAGIDAAKTAIETPMLLDLDKASIEQVTEGDEEIFFDAFESISLHENVKSPTTTSKTSYEIPRRQLHYQYSGERFVKGKMDKRDVIIDFFEYSPDDNGDPFPQTIEQLEKMSSQLCHGKDLGFHILPGLGYVHEEARNRFGLVFQLGPKEKSVRMPPYTLQSLYKDRSRMSLSIRVEMAHAITTAVENLHRVEWIHKEIRSDNICFFAIPMDDNDDFGSGELHIDFSSPWLFGFEYARAMAAGTNMEESRSFERNVYRHPDRWSHPQVKFTRAFDVYSLGVVLTEIAQWRRIDEYIKAKKTVQPQTFRAEILAKLKRDFAHQIGDIFADAILGCFEFDEKSAGMGNYEMQRLFQTDIHGRLQKLVGRI</sequence>
<dbReference type="InterPro" id="IPR011009">
    <property type="entry name" value="Kinase-like_dom_sf"/>
</dbReference>
<dbReference type="EMBL" id="KZ678149">
    <property type="protein sequence ID" value="PSN60378.1"/>
    <property type="molecule type" value="Genomic_DNA"/>
</dbReference>
<evidence type="ECO:0000313" key="3">
    <source>
        <dbReference type="Proteomes" id="UP000240883"/>
    </source>
</evidence>
<gene>
    <name evidence="2" type="ORF">BS50DRAFT_579252</name>
</gene>
<organism evidence="2 3">
    <name type="scientific">Corynespora cassiicola Philippines</name>
    <dbReference type="NCBI Taxonomy" id="1448308"/>
    <lineage>
        <taxon>Eukaryota</taxon>
        <taxon>Fungi</taxon>
        <taxon>Dikarya</taxon>
        <taxon>Ascomycota</taxon>
        <taxon>Pezizomycotina</taxon>
        <taxon>Dothideomycetes</taxon>
        <taxon>Pleosporomycetidae</taxon>
        <taxon>Pleosporales</taxon>
        <taxon>Corynesporascaceae</taxon>
        <taxon>Corynespora</taxon>
    </lineage>
</organism>
<keyword evidence="3" id="KW-1185">Reference proteome</keyword>
<dbReference type="AlphaFoldDB" id="A0A2T2N5S4"/>
<dbReference type="SUPFAM" id="SSF56112">
    <property type="entry name" value="Protein kinase-like (PK-like)"/>
    <property type="match status" value="1"/>
</dbReference>
<dbReference type="Proteomes" id="UP000240883">
    <property type="component" value="Unassembled WGS sequence"/>
</dbReference>
<protein>
    <recommendedName>
        <fullName evidence="1">Protein kinase domain-containing protein</fullName>
    </recommendedName>
</protein>
<dbReference type="InterPro" id="IPR000719">
    <property type="entry name" value="Prot_kinase_dom"/>
</dbReference>
<dbReference type="Gene3D" id="1.10.510.10">
    <property type="entry name" value="Transferase(Phosphotransferase) domain 1"/>
    <property type="match status" value="1"/>
</dbReference>
<dbReference type="PANTHER" id="PTHR37542">
    <property type="entry name" value="HELO DOMAIN-CONTAINING PROTEIN-RELATED"/>
    <property type="match status" value="1"/>
</dbReference>
<dbReference type="OrthoDB" id="1911848at2759"/>
<proteinExistence type="predicted"/>